<feature type="non-terminal residue" evidence="1">
    <location>
        <position position="77"/>
    </location>
</feature>
<accession>A0A383EVD2</accession>
<name>A0A383EVD2_9ZZZZ</name>
<protein>
    <recommendedName>
        <fullName evidence="2">Phytanoyl-CoA dioxygenase</fullName>
    </recommendedName>
</protein>
<evidence type="ECO:0000313" key="1">
    <source>
        <dbReference type="EMBL" id="SVE60250.1"/>
    </source>
</evidence>
<dbReference type="SUPFAM" id="SSF51197">
    <property type="entry name" value="Clavaminate synthase-like"/>
    <property type="match status" value="1"/>
</dbReference>
<dbReference type="AlphaFoldDB" id="A0A383EVD2"/>
<reference evidence="1" key="1">
    <citation type="submission" date="2018-05" db="EMBL/GenBank/DDBJ databases">
        <authorList>
            <person name="Lanie J.A."/>
            <person name="Ng W.-L."/>
            <person name="Kazmierczak K.M."/>
            <person name="Andrzejewski T.M."/>
            <person name="Davidsen T.M."/>
            <person name="Wayne K.J."/>
            <person name="Tettelin H."/>
            <person name="Glass J.I."/>
            <person name="Rusch D."/>
            <person name="Podicherti R."/>
            <person name="Tsui H.-C.T."/>
            <person name="Winkler M.E."/>
        </authorList>
    </citation>
    <scope>NUCLEOTIDE SEQUENCE</scope>
</reference>
<gene>
    <name evidence="1" type="ORF">METZ01_LOCUS513104</name>
</gene>
<dbReference type="EMBL" id="UINC01228792">
    <property type="protein sequence ID" value="SVE60250.1"/>
    <property type="molecule type" value="Genomic_DNA"/>
</dbReference>
<organism evidence="1">
    <name type="scientific">marine metagenome</name>
    <dbReference type="NCBI Taxonomy" id="408172"/>
    <lineage>
        <taxon>unclassified sequences</taxon>
        <taxon>metagenomes</taxon>
        <taxon>ecological metagenomes</taxon>
    </lineage>
</organism>
<sequence length="77" mass="8475">MITCPDSTDAELRARFVRDGHLVVRTGLPDEFHQAVCAKIEAVFEREGNVGNNILPRVPEIQKVYDDPAIAGALQSL</sequence>
<proteinExistence type="predicted"/>
<evidence type="ECO:0008006" key="2">
    <source>
        <dbReference type="Google" id="ProtNLM"/>
    </source>
</evidence>